<organism evidence="1 2">
    <name type="scientific">Malus baccata</name>
    <name type="common">Siberian crab apple</name>
    <name type="synonym">Pyrus baccata</name>
    <dbReference type="NCBI Taxonomy" id="106549"/>
    <lineage>
        <taxon>Eukaryota</taxon>
        <taxon>Viridiplantae</taxon>
        <taxon>Streptophyta</taxon>
        <taxon>Embryophyta</taxon>
        <taxon>Tracheophyta</taxon>
        <taxon>Spermatophyta</taxon>
        <taxon>Magnoliopsida</taxon>
        <taxon>eudicotyledons</taxon>
        <taxon>Gunneridae</taxon>
        <taxon>Pentapetalae</taxon>
        <taxon>rosids</taxon>
        <taxon>fabids</taxon>
        <taxon>Rosales</taxon>
        <taxon>Rosaceae</taxon>
        <taxon>Amygdaloideae</taxon>
        <taxon>Maleae</taxon>
        <taxon>Malus</taxon>
    </lineage>
</organism>
<name>A0A540KF85_MALBA</name>
<keyword evidence="2" id="KW-1185">Reference proteome</keyword>
<protein>
    <submittedName>
        <fullName evidence="1">Uncharacterized protein</fullName>
    </submittedName>
</protein>
<dbReference type="AlphaFoldDB" id="A0A540KF85"/>
<evidence type="ECO:0000313" key="1">
    <source>
        <dbReference type="EMBL" id="TQD72881.1"/>
    </source>
</evidence>
<proteinExistence type="predicted"/>
<gene>
    <name evidence="1" type="ORF">C1H46_041567</name>
</gene>
<dbReference type="EMBL" id="VIEB01001354">
    <property type="protein sequence ID" value="TQD72881.1"/>
    <property type="molecule type" value="Genomic_DNA"/>
</dbReference>
<accession>A0A540KF85</accession>
<reference evidence="1 2" key="1">
    <citation type="journal article" date="2019" name="G3 (Bethesda)">
        <title>Sequencing of a Wild Apple (Malus baccata) Genome Unravels the Differences Between Cultivated and Wild Apple Species Regarding Disease Resistance and Cold Tolerance.</title>
        <authorList>
            <person name="Chen X."/>
        </authorList>
    </citation>
    <scope>NUCLEOTIDE SEQUENCE [LARGE SCALE GENOMIC DNA]</scope>
    <source>
        <strain evidence="2">cv. Shandingzi</strain>
        <tissue evidence="1">Leaves</tissue>
    </source>
</reference>
<comment type="caution">
    <text evidence="1">The sequence shown here is derived from an EMBL/GenBank/DDBJ whole genome shotgun (WGS) entry which is preliminary data.</text>
</comment>
<sequence length="162" mass="17986">MPSSIKENLSECSHQVEKTKEASGIPICDIANKGRPREGGDANSRAGGTTRALHILSIYHNRLRLKVMANRLRLREGSVSRVFSVSLSVSLLQSNCRFLNRKGKISTIAVYAEGACKREAQVKVSKMLGPVTRIRDLEQKWLTMQESKPSVKFTLKMTGENA</sequence>
<dbReference type="Proteomes" id="UP000315295">
    <property type="component" value="Unassembled WGS sequence"/>
</dbReference>
<evidence type="ECO:0000313" key="2">
    <source>
        <dbReference type="Proteomes" id="UP000315295"/>
    </source>
</evidence>